<accession>A0ACB7WHY9</accession>
<comment type="caution">
    <text evidence="1">The sequence shown here is derived from an EMBL/GenBank/DDBJ whole genome shotgun (WGS) entry which is preliminary data.</text>
</comment>
<sequence length="286" mass="31786">MAAASSWVLSSPALTPKPFSLAFKPCISISIRNSSVFSSIPPCIRLHIQRNLPFSPCSAVQDIPVVENEARDGVKKEEEEEEDGDLEKRRKLYVANIPWSYSAPDIVKLFSECGTVKDVEIIKQKNGKSRGFAFVTMASGEEAHAVVQKFDAYELAGRVIRVEFSKSFRKPAPPPPPGSPRAETRYKIYVGNLAWKVRSVNLKDFFSQKFNPVGARVVFDSPSGKSTGYGFVSFATMEEAQAAVKELDGKELMERPLRLRIGQKNEETGSSEPEEEDNSEEQTEES</sequence>
<evidence type="ECO:0000313" key="2">
    <source>
        <dbReference type="Proteomes" id="UP000827976"/>
    </source>
</evidence>
<dbReference type="EMBL" id="CM037014">
    <property type="protein sequence ID" value="KAH7687387.1"/>
    <property type="molecule type" value="Genomic_DNA"/>
</dbReference>
<evidence type="ECO:0000313" key="1">
    <source>
        <dbReference type="EMBL" id="KAH7687387.1"/>
    </source>
</evidence>
<reference evidence="2" key="1">
    <citation type="journal article" date="2022" name="Nat. Commun.">
        <title>Chromosome evolution and the genetic basis of agronomically important traits in greater yam.</title>
        <authorList>
            <person name="Bredeson J.V."/>
            <person name="Lyons J.B."/>
            <person name="Oniyinde I.O."/>
            <person name="Okereke N.R."/>
            <person name="Kolade O."/>
            <person name="Nnabue I."/>
            <person name="Nwadili C.O."/>
            <person name="Hribova E."/>
            <person name="Parker M."/>
            <person name="Nwogha J."/>
            <person name="Shu S."/>
            <person name="Carlson J."/>
            <person name="Kariba R."/>
            <person name="Muthemba S."/>
            <person name="Knop K."/>
            <person name="Barton G.J."/>
            <person name="Sherwood A.V."/>
            <person name="Lopez-Montes A."/>
            <person name="Asiedu R."/>
            <person name="Jamnadass R."/>
            <person name="Muchugi A."/>
            <person name="Goodstein D."/>
            <person name="Egesi C.N."/>
            <person name="Featherston J."/>
            <person name="Asfaw A."/>
            <person name="Simpson G.G."/>
            <person name="Dolezel J."/>
            <person name="Hendre P.S."/>
            <person name="Van Deynze A."/>
            <person name="Kumar P.L."/>
            <person name="Obidiegwu J.E."/>
            <person name="Bhattacharjee R."/>
            <person name="Rokhsar D.S."/>
        </authorList>
    </citation>
    <scope>NUCLEOTIDE SEQUENCE [LARGE SCALE GENOMIC DNA]</scope>
    <source>
        <strain evidence="2">cv. TDa95/00328</strain>
    </source>
</reference>
<proteinExistence type="predicted"/>
<protein>
    <submittedName>
        <fullName evidence="1">Splicing factor 3b subunit 4 protein</fullName>
    </submittedName>
</protein>
<organism evidence="1 2">
    <name type="scientific">Dioscorea alata</name>
    <name type="common">Purple yam</name>
    <dbReference type="NCBI Taxonomy" id="55571"/>
    <lineage>
        <taxon>Eukaryota</taxon>
        <taxon>Viridiplantae</taxon>
        <taxon>Streptophyta</taxon>
        <taxon>Embryophyta</taxon>
        <taxon>Tracheophyta</taxon>
        <taxon>Spermatophyta</taxon>
        <taxon>Magnoliopsida</taxon>
        <taxon>Liliopsida</taxon>
        <taxon>Dioscoreales</taxon>
        <taxon>Dioscoreaceae</taxon>
        <taxon>Dioscorea</taxon>
    </lineage>
</organism>
<keyword evidence="2" id="KW-1185">Reference proteome</keyword>
<name>A0ACB7WHY9_DIOAL</name>
<gene>
    <name evidence="1" type="ORF">IHE45_04G163600</name>
</gene>
<dbReference type="Proteomes" id="UP000827976">
    <property type="component" value="Chromosome 4"/>
</dbReference>